<sequence>MKKETYILENSFTIPLNSEVQFEYYSNIDYLITYDEIYLCTSTRKGINTTSVALPFNSKNINEKCKNEVKIIDNMIRYKFIRIMNDDILNKQQANISNDNMDFQTKSKSLENNFIEKNYLLVFGRAISLYNPKNLEFMHQCQPQLSNQQSMLPLLYTAAASYKCFIVIGSNAGHVLLGQIKNDKIEILQITNQTYFPITDIDINDNGIIAVAFDEGEIDTYKIKDGILVPLSSHSDDNNEIITQIQIGDYILASYESGQIRLFSYNEKDIFLKCEMDLGYSEIKGMDYWNSQNIFTVIVDDFIGVWEIKKDDKIKSEFNQKMRTTTDLYKYTISDNSSESNKPNNYDNIIDTNSGTNTSLHKSDKSKDAISLNDYNEELYSLNIEMQWSYQCKSKYLSGIKFLKHLNSEAFNTDVKHNYKYIAVVAYDYSEINIYSITLTSN</sequence>
<dbReference type="AlphaFoldDB" id="A0A1Y1V262"/>
<evidence type="ECO:0008006" key="3">
    <source>
        <dbReference type="Google" id="ProtNLM"/>
    </source>
</evidence>
<proteinExistence type="predicted"/>
<dbReference type="InterPro" id="IPR036322">
    <property type="entry name" value="WD40_repeat_dom_sf"/>
</dbReference>
<dbReference type="Gene3D" id="2.130.10.10">
    <property type="entry name" value="YVTN repeat-like/Quinoprotein amine dehydrogenase"/>
    <property type="match status" value="1"/>
</dbReference>
<name>A0A1Y1V262_9FUNG</name>
<protein>
    <recommendedName>
        <fullName evidence="3">WD40 repeat-like protein</fullName>
    </recommendedName>
</protein>
<reference evidence="1 2" key="2">
    <citation type="submission" date="2016-08" db="EMBL/GenBank/DDBJ databases">
        <title>Pervasive Adenine N6-methylation of Active Genes in Fungi.</title>
        <authorList>
            <consortium name="DOE Joint Genome Institute"/>
            <person name="Mondo S.J."/>
            <person name="Dannebaum R.O."/>
            <person name="Kuo R.C."/>
            <person name="Labutti K."/>
            <person name="Haridas S."/>
            <person name="Kuo A."/>
            <person name="Salamov A."/>
            <person name="Ahrendt S.R."/>
            <person name="Lipzen A."/>
            <person name="Sullivan W."/>
            <person name="Andreopoulos W.B."/>
            <person name="Clum A."/>
            <person name="Lindquist E."/>
            <person name="Daum C."/>
            <person name="Ramamoorthy G.K."/>
            <person name="Gryganskyi A."/>
            <person name="Culley D."/>
            <person name="Magnuson J.K."/>
            <person name="James T.Y."/>
            <person name="O'Malley M.A."/>
            <person name="Stajich J.E."/>
            <person name="Spatafora J.W."/>
            <person name="Visel A."/>
            <person name="Grigoriev I.V."/>
        </authorList>
    </citation>
    <scope>NUCLEOTIDE SEQUENCE [LARGE SCALE GENOMIC DNA]</scope>
    <source>
        <strain evidence="2">finn</strain>
    </source>
</reference>
<evidence type="ECO:0000313" key="1">
    <source>
        <dbReference type="EMBL" id="ORX45394.1"/>
    </source>
</evidence>
<accession>A0A1Y1V262</accession>
<keyword evidence="2" id="KW-1185">Reference proteome</keyword>
<dbReference type="OrthoDB" id="10454484at2759"/>
<reference evidence="1 2" key="1">
    <citation type="submission" date="2016-08" db="EMBL/GenBank/DDBJ databases">
        <title>Genomes of anaerobic fungi encode conserved fungal cellulosomes for biomass hydrolysis.</title>
        <authorList>
            <consortium name="DOE Joint Genome Institute"/>
            <person name="Haitjema C.H."/>
            <person name="Gilmore S.P."/>
            <person name="Henske J.K."/>
            <person name="Solomon K.V."/>
            <person name="De Groot R."/>
            <person name="Kuo A."/>
            <person name="Mondo S.J."/>
            <person name="Salamov A.A."/>
            <person name="Labutti K."/>
            <person name="Zhao Z."/>
            <person name="Chiniquy J."/>
            <person name="Barry K."/>
            <person name="Brewer H.M."/>
            <person name="Purvine S.O."/>
            <person name="Wright A.T."/>
            <person name="Boxma B."/>
            <person name="Van Alen T."/>
            <person name="Hackstein J.H."/>
            <person name="Baker S.E."/>
            <person name="Grigoriev I.V."/>
            <person name="O'Malley M.A."/>
        </authorList>
    </citation>
    <scope>NUCLEOTIDE SEQUENCE [LARGE SCALE GENOMIC DNA]</scope>
    <source>
        <strain evidence="2">finn</strain>
    </source>
</reference>
<organism evidence="1 2">
    <name type="scientific">Piromyces finnis</name>
    <dbReference type="NCBI Taxonomy" id="1754191"/>
    <lineage>
        <taxon>Eukaryota</taxon>
        <taxon>Fungi</taxon>
        <taxon>Fungi incertae sedis</taxon>
        <taxon>Chytridiomycota</taxon>
        <taxon>Chytridiomycota incertae sedis</taxon>
        <taxon>Neocallimastigomycetes</taxon>
        <taxon>Neocallimastigales</taxon>
        <taxon>Neocallimastigaceae</taxon>
        <taxon>Piromyces</taxon>
    </lineage>
</organism>
<dbReference type="EMBL" id="MCFH01000040">
    <property type="protein sequence ID" value="ORX45394.1"/>
    <property type="molecule type" value="Genomic_DNA"/>
</dbReference>
<dbReference type="InterPro" id="IPR015943">
    <property type="entry name" value="WD40/YVTN_repeat-like_dom_sf"/>
</dbReference>
<dbReference type="Proteomes" id="UP000193719">
    <property type="component" value="Unassembled WGS sequence"/>
</dbReference>
<dbReference type="SUPFAM" id="SSF50978">
    <property type="entry name" value="WD40 repeat-like"/>
    <property type="match status" value="1"/>
</dbReference>
<comment type="caution">
    <text evidence="1">The sequence shown here is derived from an EMBL/GenBank/DDBJ whole genome shotgun (WGS) entry which is preliminary data.</text>
</comment>
<gene>
    <name evidence="1" type="ORF">BCR36DRAFT_414550</name>
</gene>
<evidence type="ECO:0000313" key="2">
    <source>
        <dbReference type="Proteomes" id="UP000193719"/>
    </source>
</evidence>